<dbReference type="RefSeq" id="WP_377137119.1">
    <property type="nucleotide sequence ID" value="NZ_JBHSFI010000005.1"/>
</dbReference>
<organism evidence="6 7">
    <name type="scientific">Promicromonospora alba</name>
    <dbReference type="NCBI Taxonomy" id="1616110"/>
    <lineage>
        <taxon>Bacteria</taxon>
        <taxon>Bacillati</taxon>
        <taxon>Actinomycetota</taxon>
        <taxon>Actinomycetes</taxon>
        <taxon>Micrococcales</taxon>
        <taxon>Promicromonosporaceae</taxon>
        <taxon>Promicromonospora</taxon>
    </lineage>
</organism>
<dbReference type="InterPro" id="IPR009057">
    <property type="entry name" value="Homeodomain-like_sf"/>
</dbReference>
<protein>
    <submittedName>
        <fullName evidence="6">TetR/AcrR family transcriptional regulator</fullName>
    </submittedName>
</protein>
<name>A0ABV9HJ33_9MICO</name>
<dbReference type="InterPro" id="IPR004111">
    <property type="entry name" value="Repressor_TetR_C"/>
</dbReference>
<proteinExistence type="predicted"/>
<dbReference type="SUPFAM" id="SSF46689">
    <property type="entry name" value="Homeodomain-like"/>
    <property type="match status" value="1"/>
</dbReference>
<keyword evidence="1" id="KW-0805">Transcription regulation</keyword>
<evidence type="ECO:0000313" key="6">
    <source>
        <dbReference type="EMBL" id="MFC4629908.1"/>
    </source>
</evidence>
<dbReference type="SUPFAM" id="SSF48498">
    <property type="entry name" value="Tetracyclin repressor-like, C-terminal domain"/>
    <property type="match status" value="1"/>
</dbReference>
<sequence length="243" mass="26287">MPRELIDLLWRDHPAAPQGGTRGPRSRVTTGAVVDAACALADAEGLATVTVRRLGEALGISTMSVYTHVNERDDLLVLMADAAHARMPLPAYGNAGWRTRVRRVADANLALHLEHPWLLEIDDERTAFGPGTIAKYDHELHALEALPLDDVARDAALTFVLDFVRAAARARRHDPRADEMPQIWARWAGRLAGYLGDDYPLAQRVGGAAGEEMNAASSPEHAWEFGLARVLDSLAPAVDGPGA</sequence>
<evidence type="ECO:0000259" key="5">
    <source>
        <dbReference type="PROSITE" id="PS50977"/>
    </source>
</evidence>
<evidence type="ECO:0000313" key="7">
    <source>
        <dbReference type="Proteomes" id="UP001596011"/>
    </source>
</evidence>
<evidence type="ECO:0000256" key="4">
    <source>
        <dbReference type="PROSITE-ProRule" id="PRU00335"/>
    </source>
</evidence>
<dbReference type="PROSITE" id="PS50977">
    <property type="entry name" value="HTH_TETR_2"/>
    <property type="match status" value="1"/>
</dbReference>
<dbReference type="InterPro" id="IPR001647">
    <property type="entry name" value="HTH_TetR"/>
</dbReference>
<dbReference type="Proteomes" id="UP001596011">
    <property type="component" value="Unassembled WGS sequence"/>
</dbReference>
<dbReference type="EMBL" id="JBHSFI010000005">
    <property type="protein sequence ID" value="MFC4629908.1"/>
    <property type="molecule type" value="Genomic_DNA"/>
</dbReference>
<feature type="DNA-binding region" description="H-T-H motif" evidence="4">
    <location>
        <begin position="50"/>
        <end position="69"/>
    </location>
</feature>
<comment type="caution">
    <text evidence="6">The sequence shown here is derived from an EMBL/GenBank/DDBJ whole genome shotgun (WGS) entry which is preliminary data.</text>
</comment>
<accession>A0ABV9HJ33</accession>
<evidence type="ECO:0000256" key="3">
    <source>
        <dbReference type="ARBA" id="ARBA00023163"/>
    </source>
</evidence>
<keyword evidence="7" id="KW-1185">Reference proteome</keyword>
<dbReference type="Gene3D" id="1.10.357.10">
    <property type="entry name" value="Tetracycline Repressor, domain 2"/>
    <property type="match status" value="1"/>
</dbReference>
<dbReference type="Gene3D" id="1.10.10.60">
    <property type="entry name" value="Homeodomain-like"/>
    <property type="match status" value="1"/>
</dbReference>
<dbReference type="InterPro" id="IPR036271">
    <property type="entry name" value="Tet_transcr_reg_TetR-rel_C_sf"/>
</dbReference>
<dbReference type="Pfam" id="PF02909">
    <property type="entry name" value="TetR_C_1"/>
    <property type="match status" value="1"/>
</dbReference>
<reference evidence="7" key="1">
    <citation type="journal article" date="2019" name="Int. J. Syst. Evol. Microbiol.">
        <title>The Global Catalogue of Microorganisms (GCM) 10K type strain sequencing project: providing services to taxonomists for standard genome sequencing and annotation.</title>
        <authorList>
            <consortium name="The Broad Institute Genomics Platform"/>
            <consortium name="The Broad Institute Genome Sequencing Center for Infectious Disease"/>
            <person name="Wu L."/>
            <person name="Ma J."/>
        </authorList>
    </citation>
    <scope>NUCLEOTIDE SEQUENCE [LARGE SCALE GENOMIC DNA]</scope>
    <source>
        <strain evidence="7">CCUG 42722</strain>
    </source>
</reference>
<gene>
    <name evidence="6" type="ORF">ACFO6V_16790</name>
</gene>
<feature type="domain" description="HTH tetR-type" evidence="5">
    <location>
        <begin position="27"/>
        <end position="87"/>
    </location>
</feature>
<evidence type="ECO:0000256" key="2">
    <source>
        <dbReference type="ARBA" id="ARBA00023125"/>
    </source>
</evidence>
<evidence type="ECO:0000256" key="1">
    <source>
        <dbReference type="ARBA" id="ARBA00023015"/>
    </source>
</evidence>
<keyword evidence="3" id="KW-0804">Transcription</keyword>
<keyword evidence="2 4" id="KW-0238">DNA-binding</keyword>